<dbReference type="PRINTS" id="PR00019">
    <property type="entry name" value="LEURICHRPT"/>
</dbReference>
<comment type="similarity">
    <text evidence="2">Belongs to the RLP family.</text>
</comment>
<dbReference type="Pfam" id="PF13855">
    <property type="entry name" value="LRR_8"/>
    <property type="match status" value="1"/>
</dbReference>
<dbReference type="PANTHER" id="PTHR48062">
    <property type="entry name" value="RECEPTOR-LIKE PROTEIN 14"/>
    <property type="match status" value="1"/>
</dbReference>
<evidence type="ECO:0000256" key="8">
    <source>
        <dbReference type="ARBA" id="ARBA00023170"/>
    </source>
</evidence>
<keyword evidence="5" id="KW-0677">Repeat</keyword>
<dbReference type="Proteomes" id="UP000436088">
    <property type="component" value="Unassembled WGS sequence"/>
</dbReference>
<dbReference type="PANTHER" id="PTHR48062:SF37">
    <property type="entry name" value="LRR RECEPTOR-LIKE SERINE_THREONINE-PROTEIN KINASE FLS2"/>
    <property type="match status" value="1"/>
</dbReference>
<dbReference type="Pfam" id="PF00560">
    <property type="entry name" value="LRR_1"/>
    <property type="match status" value="2"/>
</dbReference>
<keyword evidence="4 10" id="KW-0812">Transmembrane</keyword>
<proteinExistence type="inferred from homology"/>
<gene>
    <name evidence="11" type="ORF">F3Y22_tig00117048pilonHSYRG00464</name>
</gene>
<reference evidence="11" key="1">
    <citation type="submission" date="2019-09" db="EMBL/GenBank/DDBJ databases">
        <title>Draft genome information of white flower Hibiscus syriacus.</title>
        <authorList>
            <person name="Kim Y.-M."/>
        </authorList>
    </citation>
    <scope>NUCLEOTIDE SEQUENCE [LARGE SCALE GENOMIC DNA]</scope>
    <source>
        <strain evidence="11">YM2019G1</strain>
    </source>
</reference>
<evidence type="ECO:0000256" key="7">
    <source>
        <dbReference type="ARBA" id="ARBA00023136"/>
    </source>
</evidence>
<dbReference type="InterPro" id="IPR001611">
    <property type="entry name" value="Leu-rich_rpt"/>
</dbReference>
<evidence type="ECO:0000256" key="1">
    <source>
        <dbReference type="ARBA" id="ARBA00004167"/>
    </source>
</evidence>
<organism evidence="11 12">
    <name type="scientific">Hibiscus syriacus</name>
    <name type="common">Rose of Sharon</name>
    <dbReference type="NCBI Taxonomy" id="106335"/>
    <lineage>
        <taxon>Eukaryota</taxon>
        <taxon>Viridiplantae</taxon>
        <taxon>Streptophyta</taxon>
        <taxon>Embryophyta</taxon>
        <taxon>Tracheophyta</taxon>
        <taxon>Spermatophyta</taxon>
        <taxon>Magnoliopsida</taxon>
        <taxon>eudicotyledons</taxon>
        <taxon>Gunneridae</taxon>
        <taxon>Pentapetalae</taxon>
        <taxon>rosids</taxon>
        <taxon>malvids</taxon>
        <taxon>Malvales</taxon>
        <taxon>Malvaceae</taxon>
        <taxon>Malvoideae</taxon>
        <taxon>Hibiscus</taxon>
    </lineage>
</organism>
<evidence type="ECO:0000256" key="9">
    <source>
        <dbReference type="ARBA" id="ARBA00023180"/>
    </source>
</evidence>
<evidence type="ECO:0000256" key="5">
    <source>
        <dbReference type="ARBA" id="ARBA00022737"/>
    </source>
</evidence>
<evidence type="ECO:0000256" key="3">
    <source>
        <dbReference type="ARBA" id="ARBA00022614"/>
    </source>
</evidence>
<dbReference type="EMBL" id="VEPZ02001787">
    <property type="protein sequence ID" value="KAE8654500.1"/>
    <property type="molecule type" value="Genomic_DNA"/>
</dbReference>
<keyword evidence="12" id="KW-1185">Reference proteome</keyword>
<evidence type="ECO:0000256" key="10">
    <source>
        <dbReference type="SAM" id="Phobius"/>
    </source>
</evidence>
<dbReference type="FunFam" id="3.80.10.10:FF:000111">
    <property type="entry name" value="LRR receptor-like serine/threonine-protein kinase ERECTA"/>
    <property type="match status" value="1"/>
</dbReference>
<comment type="caution">
    <text evidence="11">The sequence shown here is derived from an EMBL/GenBank/DDBJ whole genome shotgun (WGS) entry which is preliminary data.</text>
</comment>
<sequence length="316" mass="36152">MNRLRLSTTHMQVGHACEGNTSLDLVTGTNLAGDDVRRAWKLKRSPIWWRWLDEKRRNPSLPWLDLDRWVRSLVTLDLSENHLTGEIPNWIEGYRAATEFRISKDLRVEGVDYTTKRGTYTYEGNILEYMSGIYLSCNRITVEIPLQFGNLSEILSLNLSHNNLTGHIPSTFSRLKQIESLDLSHNNLIGRIPIQLTELYTLEVFNVSYNNLSGSIPSKKAQFGTFDESSYEVNPFLCRPPLHKSCDRPDSPPTPNASDDDDEENGLMDVYVFWVTFSVAYAIVLLVIAAILYINPYWRRAWFYLLNAASGLASIL</sequence>
<comment type="subcellular location">
    <subcellularLocation>
        <location evidence="1">Membrane</location>
        <topology evidence="1">Single-pass membrane protein</topology>
    </subcellularLocation>
</comment>
<keyword evidence="8" id="KW-0675">Receptor</keyword>
<keyword evidence="3" id="KW-0433">Leucine-rich repeat</keyword>
<dbReference type="InterPro" id="IPR051502">
    <property type="entry name" value="RLP_Defense_Trigger"/>
</dbReference>
<keyword evidence="6 10" id="KW-1133">Transmembrane helix</keyword>
<dbReference type="Gene3D" id="3.80.10.10">
    <property type="entry name" value="Ribonuclease Inhibitor"/>
    <property type="match status" value="1"/>
</dbReference>
<accession>A0A6A2WLZ1</accession>
<name>A0A6A2WLZ1_HIBSY</name>
<feature type="transmembrane region" description="Helical" evidence="10">
    <location>
        <begin position="271"/>
        <end position="294"/>
    </location>
</feature>
<evidence type="ECO:0000256" key="6">
    <source>
        <dbReference type="ARBA" id="ARBA00022989"/>
    </source>
</evidence>
<evidence type="ECO:0000256" key="4">
    <source>
        <dbReference type="ARBA" id="ARBA00022692"/>
    </source>
</evidence>
<evidence type="ECO:0000313" key="12">
    <source>
        <dbReference type="Proteomes" id="UP000436088"/>
    </source>
</evidence>
<dbReference type="InterPro" id="IPR032675">
    <property type="entry name" value="LRR_dom_sf"/>
</dbReference>
<evidence type="ECO:0000313" key="11">
    <source>
        <dbReference type="EMBL" id="KAE8654500.1"/>
    </source>
</evidence>
<keyword evidence="9" id="KW-0325">Glycoprotein</keyword>
<keyword evidence="7 10" id="KW-0472">Membrane</keyword>
<dbReference type="GO" id="GO:0016020">
    <property type="term" value="C:membrane"/>
    <property type="evidence" value="ECO:0007669"/>
    <property type="project" value="UniProtKB-SubCell"/>
</dbReference>
<protein>
    <submittedName>
        <fullName evidence="11">Uncharacterized protein</fullName>
    </submittedName>
</protein>
<evidence type="ECO:0000256" key="2">
    <source>
        <dbReference type="ARBA" id="ARBA00009592"/>
    </source>
</evidence>
<dbReference type="SUPFAM" id="SSF52058">
    <property type="entry name" value="L domain-like"/>
    <property type="match status" value="1"/>
</dbReference>
<dbReference type="AlphaFoldDB" id="A0A6A2WLZ1"/>